<evidence type="ECO:0000313" key="2">
    <source>
        <dbReference type="Proteomes" id="UP000050326"/>
    </source>
</evidence>
<keyword evidence="2" id="KW-1185">Reference proteome</keyword>
<sequence length="79" mass="9502">MSKISELEDKMKACMAQAKECVDLSISIIQEDKEAKRYIYKHWSNFLYHFLDYIKLKEKESGQEILKGVFMTKLIKYFR</sequence>
<dbReference type="OrthoDB" id="2905737at2"/>
<comment type="caution">
    <text evidence="1">The sequence shown here is derived from an EMBL/GenBank/DDBJ whole genome shotgun (WGS) entry which is preliminary data.</text>
</comment>
<name>A0A0P8WBZ3_9CLOT</name>
<reference evidence="1 2" key="1">
    <citation type="submission" date="2015-09" db="EMBL/GenBank/DDBJ databases">
        <title>Genome sequence of Oxobacter pfennigii DSM 3222.</title>
        <authorList>
            <person name="Poehlein A."/>
            <person name="Bengelsdorf F.R."/>
            <person name="Schiel-Bengelsdorf B."/>
            <person name="Duerre P."/>
            <person name="Daniel R."/>
        </authorList>
    </citation>
    <scope>NUCLEOTIDE SEQUENCE [LARGE SCALE GENOMIC DNA]</scope>
    <source>
        <strain evidence="1 2">DSM 3222</strain>
    </source>
</reference>
<protein>
    <submittedName>
        <fullName evidence="1">Uncharacterized protein</fullName>
    </submittedName>
</protein>
<organism evidence="1 2">
    <name type="scientific">Oxobacter pfennigii</name>
    <dbReference type="NCBI Taxonomy" id="36849"/>
    <lineage>
        <taxon>Bacteria</taxon>
        <taxon>Bacillati</taxon>
        <taxon>Bacillota</taxon>
        <taxon>Clostridia</taxon>
        <taxon>Eubacteriales</taxon>
        <taxon>Clostridiaceae</taxon>
        <taxon>Oxobacter</taxon>
    </lineage>
</organism>
<dbReference type="AlphaFoldDB" id="A0A0P8WBZ3"/>
<evidence type="ECO:0000313" key="1">
    <source>
        <dbReference type="EMBL" id="KPU46237.1"/>
    </source>
</evidence>
<proteinExistence type="predicted"/>
<dbReference type="EMBL" id="LKET01000012">
    <property type="protein sequence ID" value="KPU46237.1"/>
    <property type="molecule type" value="Genomic_DNA"/>
</dbReference>
<dbReference type="RefSeq" id="WP_054873313.1">
    <property type="nucleotide sequence ID" value="NZ_LKET01000012.1"/>
</dbReference>
<accession>A0A0P8WBZ3</accession>
<dbReference type="Proteomes" id="UP000050326">
    <property type="component" value="Unassembled WGS sequence"/>
</dbReference>
<gene>
    <name evidence="1" type="ORF">OXPF_01560</name>
</gene>